<dbReference type="Proteomes" id="UP001457282">
    <property type="component" value="Unassembled WGS sequence"/>
</dbReference>
<accession>A0AAW1VI02</accession>
<protein>
    <submittedName>
        <fullName evidence="2">Uncharacterized protein</fullName>
    </submittedName>
</protein>
<organism evidence="2 3">
    <name type="scientific">Rubus argutus</name>
    <name type="common">Southern blackberry</name>
    <dbReference type="NCBI Taxonomy" id="59490"/>
    <lineage>
        <taxon>Eukaryota</taxon>
        <taxon>Viridiplantae</taxon>
        <taxon>Streptophyta</taxon>
        <taxon>Embryophyta</taxon>
        <taxon>Tracheophyta</taxon>
        <taxon>Spermatophyta</taxon>
        <taxon>Magnoliopsida</taxon>
        <taxon>eudicotyledons</taxon>
        <taxon>Gunneridae</taxon>
        <taxon>Pentapetalae</taxon>
        <taxon>rosids</taxon>
        <taxon>fabids</taxon>
        <taxon>Rosales</taxon>
        <taxon>Rosaceae</taxon>
        <taxon>Rosoideae</taxon>
        <taxon>Rosoideae incertae sedis</taxon>
        <taxon>Rubus</taxon>
    </lineage>
</organism>
<evidence type="ECO:0000313" key="3">
    <source>
        <dbReference type="Proteomes" id="UP001457282"/>
    </source>
</evidence>
<feature type="compositionally biased region" description="Basic and acidic residues" evidence="1">
    <location>
        <begin position="50"/>
        <end position="59"/>
    </location>
</feature>
<gene>
    <name evidence="2" type="ORF">M0R45_001934</name>
</gene>
<proteinExistence type="predicted"/>
<reference evidence="2 3" key="1">
    <citation type="journal article" date="2023" name="G3 (Bethesda)">
        <title>A chromosome-length genome assembly and annotation of blackberry (Rubus argutus, cv. 'Hillquist').</title>
        <authorList>
            <person name="Bruna T."/>
            <person name="Aryal R."/>
            <person name="Dudchenko O."/>
            <person name="Sargent D.J."/>
            <person name="Mead D."/>
            <person name="Buti M."/>
            <person name="Cavallini A."/>
            <person name="Hytonen T."/>
            <person name="Andres J."/>
            <person name="Pham M."/>
            <person name="Weisz D."/>
            <person name="Mascagni F."/>
            <person name="Usai G."/>
            <person name="Natali L."/>
            <person name="Bassil N."/>
            <person name="Fernandez G.E."/>
            <person name="Lomsadze A."/>
            <person name="Armour M."/>
            <person name="Olukolu B."/>
            <person name="Poorten T."/>
            <person name="Britton C."/>
            <person name="Davik J."/>
            <person name="Ashrafi H."/>
            <person name="Aiden E.L."/>
            <person name="Borodovsky M."/>
            <person name="Worthington M."/>
        </authorList>
    </citation>
    <scope>NUCLEOTIDE SEQUENCE [LARGE SCALE GENOMIC DNA]</scope>
    <source>
        <strain evidence="2">PI 553951</strain>
    </source>
</reference>
<comment type="caution">
    <text evidence="2">The sequence shown here is derived from an EMBL/GenBank/DDBJ whole genome shotgun (WGS) entry which is preliminary data.</text>
</comment>
<sequence>MVLWRRCCSNGARRQRRWEGSGHGQRLRRLWGTDGATWRGRGGWNRRGLGRNERRGQDSRRRRAGLGCARLGRTGVRQGQSDGWAQRDRAAPVVLLELAGAEARWF</sequence>
<evidence type="ECO:0000256" key="1">
    <source>
        <dbReference type="SAM" id="MobiDB-lite"/>
    </source>
</evidence>
<evidence type="ECO:0000313" key="2">
    <source>
        <dbReference type="EMBL" id="KAK9901839.1"/>
    </source>
</evidence>
<keyword evidence="3" id="KW-1185">Reference proteome</keyword>
<feature type="region of interest" description="Disordered" evidence="1">
    <location>
        <begin position="42"/>
        <end position="63"/>
    </location>
</feature>
<dbReference type="EMBL" id="JBEDUW010000282">
    <property type="protein sequence ID" value="KAK9901839.1"/>
    <property type="molecule type" value="Genomic_DNA"/>
</dbReference>
<name>A0AAW1VI02_RUBAR</name>
<dbReference type="AlphaFoldDB" id="A0AAW1VI02"/>